<feature type="transmembrane region" description="Helical" evidence="6">
    <location>
        <begin position="207"/>
        <end position="225"/>
    </location>
</feature>
<sequence length="782" mass="85831">MSDDTTPRSEPGGVKTKLVMLVLGPIMIGLSVLVALSSFSQLKTARAIDRMVEQRLGGALEGPARLMGEVVAAGKVFSATGYEGRCVIHRTDTFERRGSGDSKKEWHRTGSTLQKANFSLRDASGELKVVPGDAPQYVLPRVYQEQRGKKRVEEYCLEVGSEALVEGVVKRSGNALQVIFEGGEELPMRVVGGGASVARELATGGSFALLMVSLLLLVLGLWSLFNSIGLVSVGGFMVVLTLGVLLSLLGFGARLTVGELEANAAQVARAKTSAETSIRKMMGSSARGWEPVWEEPWNLSAGPFEGLNRAERARVELMRVNVSSTIDEARRYQRRPPEVFFSIALGYPWFKEVALSEAEEALKPEVERGWRRGLGFGAGLGGGALSAILMMLFSFIGLRELTRLRISRNLPTPPVAGVSYGPTEVKGRVVLHPDYGTIVSPVKNRPCVAWAIDGQTYDSSIDHKGKIKKGFETKTYEAVPFYCVDESGQVLVEVHGAEILSDHVETQKRGKDETHYHRIDEGDTIYVLGTATIDPETHTSLRMGVGEKDVPYILSNWSERRVQRSKFRRATAFVAVGLVALMGMALSALGLVTIFSPLMLVGVAAAVFAWALIMPVIFLYNDLIFMRLRVDRAWANIEVALKKRFDLISKLEEVVRGHMEHERGLLEAVSSARARREKLGKSREGLEAVAEEEEVLSQRVMGLVEAYPELKSQELVDQFSQSLTEVENELGLMRQGYNDAVTFYNTRRESFPQKVVAGPLGFTPRLLWEGREGQAAGHETAA</sequence>
<evidence type="ECO:0000256" key="6">
    <source>
        <dbReference type="SAM" id="Phobius"/>
    </source>
</evidence>
<dbReference type="RefSeq" id="WP_115605756.1">
    <property type="nucleotide sequence ID" value="NZ_SADD01000009.1"/>
</dbReference>
<feature type="transmembrane region" description="Helical" evidence="6">
    <location>
        <begin position="18"/>
        <end position="36"/>
    </location>
</feature>
<keyword evidence="8" id="KW-1185">Reference proteome</keyword>
<feature type="transmembrane region" description="Helical" evidence="6">
    <location>
        <begin position="570"/>
        <end position="592"/>
    </location>
</feature>
<comment type="subcellular location">
    <subcellularLocation>
        <location evidence="1">Membrane</location>
        <topology evidence="1">Single-pass membrane protein</topology>
    </subcellularLocation>
</comment>
<keyword evidence="5 6" id="KW-0472">Membrane</keyword>
<dbReference type="Pfam" id="PF04011">
    <property type="entry name" value="LemA"/>
    <property type="match status" value="1"/>
</dbReference>
<dbReference type="PANTHER" id="PTHR34478">
    <property type="entry name" value="PROTEIN LEMA"/>
    <property type="match status" value="1"/>
</dbReference>
<evidence type="ECO:0000256" key="4">
    <source>
        <dbReference type="ARBA" id="ARBA00022989"/>
    </source>
</evidence>
<proteinExistence type="inferred from homology"/>
<dbReference type="PANTHER" id="PTHR34478:SF1">
    <property type="entry name" value="PROTEIN LEMA"/>
    <property type="match status" value="1"/>
</dbReference>
<reference evidence="7 8" key="1">
    <citation type="submission" date="2019-01" db="EMBL/GenBank/DDBJ databases">
        <title>Lujinxingia litoralis gen. nov., sp. nov. and Lujinxingia sediminis gen. nov., sp. nov., new members in the order Bradymonadales, isolated from coastal sediment.</title>
        <authorList>
            <person name="Li C.-M."/>
        </authorList>
    </citation>
    <scope>NUCLEOTIDE SEQUENCE [LARGE SCALE GENOMIC DNA]</scope>
    <source>
        <strain evidence="7 8">SEH01</strain>
    </source>
</reference>
<evidence type="ECO:0000256" key="2">
    <source>
        <dbReference type="ARBA" id="ARBA00008854"/>
    </source>
</evidence>
<accession>A0ABY0CQL5</accession>
<dbReference type="Proteomes" id="UP000282926">
    <property type="component" value="Unassembled WGS sequence"/>
</dbReference>
<feature type="transmembrane region" description="Helical" evidence="6">
    <location>
        <begin position="598"/>
        <end position="620"/>
    </location>
</feature>
<evidence type="ECO:0000256" key="3">
    <source>
        <dbReference type="ARBA" id="ARBA00022692"/>
    </source>
</evidence>
<keyword evidence="3 6" id="KW-0812">Transmembrane</keyword>
<keyword evidence="4 6" id="KW-1133">Transmembrane helix</keyword>
<evidence type="ECO:0000313" key="8">
    <source>
        <dbReference type="Proteomes" id="UP000282926"/>
    </source>
</evidence>
<dbReference type="InterPro" id="IPR007156">
    <property type="entry name" value="MamQ_LemA"/>
</dbReference>
<protein>
    <submittedName>
        <fullName evidence="7">LemA family protein</fullName>
    </submittedName>
</protein>
<comment type="caution">
    <text evidence="7">The sequence shown here is derived from an EMBL/GenBank/DDBJ whole genome shotgun (WGS) entry which is preliminary data.</text>
</comment>
<feature type="transmembrane region" description="Helical" evidence="6">
    <location>
        <begin position="339"/>
        <end position="356"/>
    </location>
</feature>
<evidence type="ECO:0000256" key="5">
    <source>
        <dbReference type="ARBA" id="ARBA00023136"/>
    </source>
</evidence>
<dbReference type="Gene3D" id="1.20.1440.20">
    <property type="entry name" value="LemA-like domain"/>
    <property type="match status" value="1"/>
</dbReference>
<dbReference type="EMBL" id="SADD01000009">
    <property type="protein sequence ID" value="RVU42740.1"/>
    <property type="molecule type" value="Genomic_DNA"/>
</dbReference>
<dbReference type="SUPFAM" id="SSF140478">
    <property type="entry name" value="LemA-like"/>
    <property type="match status" value="1"/>
</dbReference>
<organism evidence="7 8">
    <name type="scientific">Lujinxingia sediminis</name>
    <dbReference type="NCBI Taxonomy" id="2480984"/>
    <lineage>
        <taxon>Bacteria</taxon>
        <taxon>Deltaproteobacteria</taxon>
        <taxon>Bradymonadales</taxon>
        <taxon>Lujinxingiaceae</taxon>
        <taxon>Lujinxingia</taxon>
    </lineage>
</organism>
<name>A0ABY0CQL5_9DELT</name>
<feature type="transmembrane region" description="Helical" evidence="6">
    <location>
        <begin position="376"/>
        <end position="398"/>
    </location>
</feature>
<comment type="similarity">
    <text evidence="2">Belongs to the LemA family.</text>
</comment>
<dbReference type="InterPro" id="IPR023353">
    <property type="entry name" value="LemA-like_dom_sf"/>
</dbReference>
<gene>
    <name evidence="7" type="ORF">EA187_14595</name>
</gene>
<feature type="transmembrane region" description="Helical" evidence="6">
    <location>
        <begin position="231"/>
        <end position="251"/>
    </location>
</feature>
<evidence type="ECO:0000313" key="7">
    <source>
        <dbReference type="EMBL" id="RVU42740.1"/>
    </source>
</evidence>
<evidence type="ECO:0000256" key="1">
    <source>
        <dbReference type="ARBA" id="ARBA00004167"/>
    </source>
</evidence>